<feature type="compositionally biased region" description="Polar residues" evidence="1">
    <location>
        <begin position="128"/>
        <end position="144"/>
    </location>
</feature>
<gene>
    <name evidence="2" type="ORF">NP493_203g03005</name>
</gene>
<sequence>MAELSESDVQPYKPPTSIWSLVETYVPEHERVEVKNVLGESLVDQSLELHEEVNTLYGIWREFRADVLHKPLYHRLPEPPAMRDRLKEEIKFFVETLQERADENGRDFEKILSNHNTDTIDYALNQRRPGSSGYNSRPSTSQSSHDGRETPLIRMTPMSDRSALTDKVEAINDKLNVWKLDQVKQHLRDTMSEEIKMLLADVEFLQGCLEDESDPGYLSASLEREPTLTDLKEERSALEKELLSSDMPVPQALRDYSKPPTPPSKPLLVGPSSGGVRLRALSTTSTASLVQPHAGPLKASHNIGAHADGTTPTTHAPRSPSTLVTRCRINVQPPTHVTIRTGSLKQAPAGAVCHIAAVGGAGEGTIRFPESAGHIPSPPTSAKSSAASSANSRASSRFRKMVLSCRDDR</sequence>
<dbReference type="Proteomes" id="UP001209878">
    <property type="component" value="Unassembled WGS sequence"/>
</dbReference>
<dbReference type="PANTHER" id="PTHR28601">
    <property type="entry name" value="COILED-COIL DOMAIN-CONTAINING PROTEIN 24"/>
    <property type="match status" value="1"/>
</dbReference>
<evidence type="ECO:0000313" key="3">
    <source>
        <dbReference type="Proteomes" id="UP001209878"/>
    </source>
</evidence>
<evidence type="ECO:0000256" key="1">
    <source>
        <dbReference type="SAM" id="MobiDB-lite"/>
    </source>
</evidence>
<name>A0AAD9UEI0_RIDPI</name>
<reference evidence="2" key="1">
    <citation type="journal article" date="2023" name="Mol. Biol. Evol.">
        <title>Third-Generation Sequencing Reveals the Adaptive Role of the Epigenome in Three Deep-Sea Polychaetes.</title>
        <authorList>
            <person name="Perez M."/>
            <person name="Aroh O."/>
            <person name="Sun Y."/>
            <person name="Lan Y."/>
            <person name="Juniper S.K."/>
            <person name="Young C.R."/>
            <person name="Angers B."/>
            <person name="Qian P.Y."/>
        </authorList>
    </citation>
    <scope>NUCLEOTIDE SEQUENCE</scope>
    <source>
        <strain evidence="2">R07B-5</strain>
    </source>
</reference>
<comment type="caution">
    <text evidence="2">The sequence shown here is derived from an EMBL/GenBank/DDBJ whole genome shotgun (WGS) entry which is preliminary data.</text>
</comment>
<organism evidence="2 3">
    <name type="scientific">Ridgeia piscesae</name>
    <name type="common">Tubeworm</name>
    <dbReference type="NCBI Taxonomy" id="27915"/>
    <lineage>
        <taxon>Eukaryota</taxon>
        <taxon>Metazoa</taxon>
        <taxon>Spiralia</taxon>
        <taxon>Lophotrochozoa</taxon>
        <taxon>Annelida</taxon>
        <taxon>Polychaeta</taxon>
        <taxon>Sedentaria</taxon>
        <taxon>Canalipalpata</taxon>
        <taxon>Sabellida</taxon>
        <taxon>Siboglinidae</taxon>
        <taxon>Ridgeia</taxon>
    </lineage>
</organism>
<feature type="region of interest" description="Disordered" evidence="1">
    <location>
        <begin position="119"/>
        <end position="151"/>
    </location>
</feature>
<protein>
    <submittedName>
        <fullName evidence="2">Uncharacterized protein</fullName>
    </submittedName>
</protein>
<accession>A0AAD9UEI0</accession>
<dbReference type="AlphaFoldDB" id="A0AAD9UEI0"/>
<evidence type="ECO:0000313" key="2">
    <source>
        <dbReference type="EMBL" id="KAK2186366.1"/>
    </source>
</evidence>
<feature type="compositionally biased region" description="Low complexity" evidence="1">
    <location>
        <begin position="380"/>
        <end position="395"/>
    </location>
</feature>
<dbReference type="Pfam" id="PF15669">
    <property type="entry name" value="CCDC24"/>
    <property type="match status" value="1"/>
</dbReference>
<dbReference type="EMBL" id="JAODUO010000203">
    <property type="protein sequence ID" value="KAK2186366.1"/>
    <property type="molecule type" value="Genomic_DNA"/>
</dbReference>
<dbReference type="PANTHER" id="PTHR28601:SF1">
    <property type="entry name" value="COILED-COIL DOMAIN-CONTAINING PROTEIN 24"/>
    <property type="match status" value="1"/>
</dbReference>
<proteinExistence type="predicted"/>
<dbReference type="InterPro" id="IPR031367">
    <property type="entry name" value="CCDC24"/>
</dbReference>
<keyword evidence="3" id="KW-1185">Reference proteome</keyword>
<feature type="region of interest" description="Disordered" evidence="1">
    <location>
        <begin position="367"/>
        <end position="409"/>
    </location>
</feature>